<reference evidence="6" key="1">
    <citation type="submission" date="2016-07" db="EMBL/GenBank/DDBJ databases">
        <authorList>
            <person name="Florea S."/>
            <person name="Webb J.S."/>
            <person name="Jaromczyk J."/>
            <person name="Schardl C.L."/>
        </authorList>
    </citation>
    <scope>NUCLEOTIDE SEQUENCE [LARGE SCALE GENOMIC DNA]</scope>
    <source>
        <strain evidence="6">1YdBTEX2</strain>
    </source>
</reference>
<dbReference type="PRINTS" id="PR00035">
    <property type="entry name" value="HTHGNTR"/>
</dbReference>
<dbReference type="InterPro" id="IPR036390">
    <property type="entry name" value="WH_DNA-bd_sf"/>
</dbReference>
<dbReference type="GO" id="GO:0003677">
    <property type="term" value="F:DNA binding"/>
    <property type="evidence" value="ECO:0007669"/>
    <property type="project" value="UniProtKB-KW"/>
</dbReference>
<dbReference type="GO" id="GO:0003700">
    <property type="term" value="F:DNA-binding transcription factor activity"/>
    <property type="evidence" value="ECO:0007669"/>
    <property type="project" value="InterPro"/>
</dbReference>
<dbReference type="SMART" id="SM00345">
    <property type="entry name" value="HTH_GNTR"/>
    <property type="match status" value="1"/>
</dbReference>
<keyword evidence="1" id="KW-0805">Transcription regulation</keyword>
<dbReference type="InterPro" id="IPR008920">
    <property type="entry name" value="TF_FadR/GntR_C"/>
</dbReference>
<feature type="domain" description="HTH gntR-type" evidence="4">
    <location>
        <begin position="38"/>
        <end position="105"/>
    </location>
</feature>
<dbReference type="InterPro" id="IPR000524">
    <property type="entry name" value="Tscrpt_reg_HTH_GntR"/>
</dbReference>
<dbReference type="InterPro" id="IPR011711">
    <property type="entry name" value="GntR_C"/>
</dbReference>
<dbReference type="InterPro" id="IPR036388">
    <property type="entry name" value="WH-like_DNA-bd_sf"/>
</dbReference>
<dbReference type="EMBL" id="LT599583">
    <property type="protein sequence ID" value="SBW78102.1"/>
    <property type="molecule type" value="Genomic_DNA"/>
</dbReference>
<dbReference type="SMART" id="SM00895">
    <property type="entry name" value="FCD"/>
    <property type="match status" value="1"/>
</dbReference>
<evidence type="ECO:0000259" key="4">
    <source>
        <dbReference type="PROSITE" id="PS50949"/>
    </source>
</evidence>
<dbReference type="Pfam" id="PF07729">
    <property type="entry name" value="FCD"/>
    <property type="match status" value="1"/>
</dbReference>
<evidence type="ECO:0000256" key="3">
    <source>
        <dbReference type="ARBA" id="ARBA00023163"/>
    </source>
</evidence>
<evidence type="ECO:0000313" key="5">
    <source>
        <dbReference type="EMBL" id="SBW78102.1"/>
    </source>
</evidence>
<accession>A0A1D3JQ19</accession>
<dbReference type="Pfam" id="PF00392">
    <property type="entry name" value="GntR"/>
    <property type="match status" value="1"/>
</dbReference>
<dbReference type="Gene3D" id="1.10.10.10">
    <property type="entry name" value="Winged helix-like DNA-binding domain superfamily/Winged helix DNA-binding domain"/>
    <property type="match status" value="1"/>
</dbReference>
<dbReference type="AlphaFoldDB" id="A0A1D3JQ19"/>
<proteinExistence type="predicted"/>
<keyword evidence="2" id="KW-0238">DNA-binding</keyword>
<dbReference type="PROSITE" id="PS50949">
    <property type="entry name" value="HTH_GNTR"/>
    <property type="match status" value="1"/>
</dbReference>
<dbReference type="PANTHER" id="PTHR43537">
    <property type="entry name" value="TRANSCRIPTIONAL REGULATOR, GNTR FAMILY"/>
    <property type="match status" value="1"/>
</dbReference>
<dbReference type="CDD" id="cd07377">
    <property type="entry name" value="WHTH_GntR"/>
    <property type="match status" value="1"/>
</dbReference>
<dbReference type="PANTHER" id="PTHR43537:SF41">
    <property type="entry name" value="TRANSCRIPTIONAL REGULATORY PROTEIN"/>
    <property type="match status" value="1"/>
</dbReference>
<organism evidence="5 6">
    <name type="scientific">Pseudomonas veronii 1YdBTEX2</name>
    <dbReference type="NCBI Taxonomy" id="1295141"/>
    <lineage>
        <taxon>Bacteria</taxon>
        <taxon>Pseudomonadati</taxon>
        <taxon>Pseudomonadota</taxon>
        <taxon>Gammaproteobacteria</taxon>
        <taxon>Pseudomonadales</taxon>
        <taxon>Pseudomonadaceae</taxon>
        <taxon>Pseudomonas</taxon>
    </lineage>
</organism>
<evidence type="ECO:0000256" key="2">
    <source>
        <dbReference type="ARBA" id="ARBA00023125"/>
    </source>
</evidence>
<evidence type="ECO:0000313" key="6">
    <source>
        <dbReference type="Proteomes" id="UP000245431"/>
    </source>
</evidence>
<dbReference type="Gene3D" id="1.20.120.530">
    <property type="entry name" value="GntR ligand-binding domain-like"/>
    <property type="match status" value="1"/>
</dbReference>
<dbReference type="SUPFAM" id="SSF46785">
    <property type="entry name" value="Winged helix' DNA-binding domain"/>
    <property type="match status" value="1"/>
</dbReference>
<keyword evidence="3" id="KW-0804">Transcription</keyword>
<name>A0A1D3JQ19_PSEVE</name>
<gene>
    <name evidence="5" type="ORF">PVE_R1G0214</name>
</gene>
<sequence length="250" mass="27739">MCIGSNKPLPFYEEASVAVTQKPSPLSSIKVSGPIPAHLARSVIEETLRNAILDGRLPCGTAMRQQELASLFGVSRMPVREALRQLEAQSLLHVVTHKGAVVAPLIEDNSAETYALRMLLESEALRLSIPLLSADDIAQADAFITALEQEKDYTEIGRLNRLFHMALYGKAPNRRLLTLVEHGLNEEERFLRFNLEAMGLGETSQEDHRELLSLVAQKKVDESILTLRNHLMRGMEVISTYLKGLEATGN</sequence>
<dbReference type="SUPFAM" id="SSF48008">
    <property type="entry name" value="GntR ligand-binding domain-like"/>
    <property type="match status" value="1"/>
</dbReference>
<dbReference type="Proteomes" id="UP000245431">
    <property type="component" value="Chromosome PVE_r1"/>
</dbReference>
<evidence type="ECO:0000256" key="1">
    <source>
        <dbReference type="ARBA" id="ARBA00023015"/>
    </source>
</evidence>
<protein>
    <submittedName>
        <fullName evidence="5">GntR family transcriptional regulator</fullName>
    </submittedName>
</protein>